<proteinExistence type="predicted"/>
<dbReference type="Pfam" id="PF23283">
    <property type="entry name" value="D8C_UMOD"/>
    <property type="match status" value="1"/>
</dbReference>
<dbReference type="InterPro" id="IPR049883">
    <property type="entry name" value="NOTCH1_EGF-like"/>
</dbReference>
<keyword evidence="2" id="KW-1015">Disulfide bond</keyword>
<dbReference type="GO" id="GO:0032502">
    <property type="term" value="P:developmental process"/>
    <property type="evidence" value="ECO:0007669"/>
    <property type="project" value="UniProtKB-ARBA"/>
</dbReference>
<keyword evidence="6" id="KW-1185">Reference proteome</keyword>
<dbReference type="PROSITE" id="PS01187">
    <property type="entry name" value="EGF_CA"/>
    <property type="match status" value="1"/>
</dbReference>
<dbReference type="Proteomes" id="UP001460270">
    <property type="component" value="Unassembled WGS sequence"/>
</dbReference>
<dbReference type="Gene3D" id="2.10.25.10">
    <property type="entry name" value="Laminin"/>
    <property type="match status" value="2"/>
</dbReference>
<evidence type="ECO:0008006" key="7">
    <source>
        <dbReference type="Google" id="ProtNLM"/>
    </source>
</evidence>
<dbReference type="SUPFAM" id="SSF57196">
    <property type="entry name" value="EGF/Laminin"/>
    <property type="match status" value="1"/>
</dbReference>
<dbReference type="InterPro" id="IPR018097">
    <property type="entry name" value="EGF_Ca-bd_CS"/>
</dbReference>
<evidence type="ECO:0000259" key="3">
    <source>
        <dbReference type="Pfam" id="PF07645"/>
    </source>
</evidence>
<feature type="domain" description="NOTCH1 EGF-like calcium-binding" evidence="3">
    <location>
        <begin position="70"/>
        <end position="97"/>
    </location>
</feature>
<accession>A0AAW0MNY2</accession>
<reference evidence="6" key="1">
    <citation type="submission" date="2024-04" db="EMBL/GenBank/DDBJ databases">
        <title>Salinicola lusitanus LLJ914,a marine bacterium isolated from the Okinawa Trough.</title>
        <authorList>
            <person name="Li J."/>
        </authorList>
    </citation>
    <scope>NUCLEOTIDE SEQUENCE [LARGE SCALE GENOMIC DNA]</scope>
</reference>
<gene>
    <name evidence="5" type="ORF">WMY93_033326</name>
</gene>
<sequence length="354" mass="38835">MTSCDSCHSQATCLKLEAEDTSSTGATLSCQCKDGFVGDGINCYDVKECGADSSCCSAGYEWSPKQGCVDIDECSLTQSPCGASQICQNTQGSFECVTNLARRKRSVPVVQSVQFPCGGVLCPHGMACITLNGTASCADPCEHYTVLDDPWRATDNGYTEPPKCDLVKDWPDWNRLFLNGSSAQITERCIDILTCGTYAPMSITAPHPTQSSYIESRSVCGHWEDSCCFYDAHSTDNFNSSNNINSSNDNFNSSTDDSFSSNNNFCSSNDNFCSSNDNFCSSNDNFCSSNDNFCSSNNNFSSSNDNFFSSNDNFRSFIVNFCSSNDNFNSSNNSSNDNFCTYYYYRHSQHHCRG</sequence>
<dbReference type="Pfam" id="PF07645">
    <property type="entry name" value="EGF_CA"/>
    <property type="match status" value="1"/>
</dbReference>
<dbReference type="AlphaFoldDB" id="A0AAW0MNY2"/>
<evidence type="ECO:0000313" key="5">
    <source>
        <dbReference type="EMBL" id="KAK7880007.1"/>
    </source>
</evidence>
<organism evidence="5 6">
    <name type="scientific">Mugilogobius chulae</name>
    <name type="common">yellowstripe goby</name>
    <dbReference type="NCBI Taxonomy" id="88201"/>
    <lineage>
        <taxon>Eukaryota</taxon>
        <taxon>Metazoa</taxon>
        <taxon>Chordata</taxon>
        <taxon>Craniata</taxon>
        <taxon>Vertebrata</taxon>
        <taxon>Euteleostomi</taxon>
        <taxon>Actinopterygii</taxon>
        <taxon>Neopterygii</taxon>
        <taxon>Teleostei</taxon>
        <taxon>Neoteleostei</taxon>
        <taxon>Acanthomorphata</taxon>
        <taxon>Gobiaria</taxon>
        <taxon>Gobiiformes</taxon>
        <taxon>Gobioidei</taxon>
        <taxon>Gobiidae</taxon>
        <taxon>Gobionellinae</taxon>
        <taxon>Mugilogobius</taxon>
    </lineage>
</organism>
<evidence type="ECO:0000313" key="6">
    <source>
        <dbReference type="Proteomes" id="UP001460270"/>
    </source>
</evidence>
<dbReference type="EMBL" id="JBBPFD010000160">
    <property type="protein sequence ID" value="KAK7880007.1"/>
    <property type="molecule type" value="Genomic_DNA"/>
</dbReference>
<evidence type="ECO:0000256" key="1">
    <source>
        <dbReference type="ARBA" id="ARBA00022729"/>
    </source>
</evidence>
<evidence type="ECO:0000259" key="4">
    <source>
        <dbReference type="Pfam" id="PF23283"/>
    </source>
</evidence>
<feature type="domain" description="UMOD/GP2/OIT3-like D8C" evidence="4">
    <location>
        <begin position="175"/>
        <end position="233"/>
    </location>
</feature>
<dbReference type="GO" id="GO:0005509">
    <property type="term" value="F:calcium ion binding"/>
    <property type="evidence" value="ECO:0007669"/>
    <property type="project" value="InterPro"/>
</dbReference>
<name>A0AAW0MNY2_9GOBI</name>
<protein>
    <recommendedName>
        <fullName evidence="7">EGF-like domain-containing protein</fullName>
    </recommendedName>
</protein>
<dbReference type="InterPro" id="IPR057774">
    <property type="entry name" value="D8C_UMOD/GP2/OIT3-like"/>
</dbReference>
<evidence type="ECO:0000256" key="2">
    <source>
        <dbReference type="ARBA" id="ARBA00023157"/>
    </source>
</evidence>
<comment type="caution">
    <text evidence="5">The sequence shown here is derived from an EMBL/GenBank/DDBJ whole genome shotgun (WGS) entry which is preliminary data.</text>
</comment>
<keyword evidence="1" id="KW-0732">Signal</keyword>